<dbReference type="PANTHER" id="PTHR30136:SF35">
    <property type="entry name" value="HTH-TYPE TRANSCRIPTIONAL REGULATOR RV1719"/>
    <property type="match status" value="1"/>
</dbReference>
<sequence length="254" mass="28456">MSDNPNTKYILHSVASALSVLDLFFTYEELSPTDAAKCLGINRSTAFRFLVTLEQSGYITKTSDSRYRLSVKISTLGQIAHNRMALINLIHPYLCKISEENGESTHLVIMDTPTHVTFIDKCVGTLWLKMDIMLGYTQYAHLTGTGKAILAYESDQFIYEYIRNVTFEPSTSHSIKDAREMLNTLNQIREQGYACDHEEVEIGLSCYAVPILSLSGRPIAAISCSGPTTRMELNRQKHLSALFSATEQIQKGLQ</sequence>
<dbReference type="RefSeq" id="WP_308460000.1">
    <property type="nucleotide sequence ID" value="NZ_JAJEPS010000018.1"/>
</dbReference>
<dbReference type="PROSITE" id="PS51078">
    <property type="entry name" value="ICLR_ED"/>
    <property type="match status" value="1"/>
</dbReference>
<dbReference type="EMBL" id="JAJEPS010000018">
    <property type="protein sequence ID" value="MCC2127319.1"/>
    <property type="molecule type" value="Genomic_DNA"/>
</dbReference>
<accession>A0AAE3A9X7</accession>
<evidence type="ECO:0000256" key="3">
    <source>
        <dbReference type="ARBA" id="ARBA00023163"/>
    </source>
</evidence>
<dbReference type="Gene3D" id="3.30.450.40">
    <property type="match status" value="1"/>
</dbReference>
<name>A0AAE3A9X7_9FIRM</name>
<dbReference type="PROSITE" id="PS51077">
    <property type="entry name" value="HTH_ICLR"/>
    <property type="match status" value="1"/>
</dbReference>
<dbReference type="InterPro" id="IPR029016">
    <property type="entry name" value="GAF-like_dom_sf"/>
</dbReference>
<dbReference type="SUPFAM" id="SSF55781">
    <property type="entry name" value="GAF domain-like"/>
    <property type="match status" value="1"/>
</dbReference>
<dbReference type="GO" id="GO:0003700">
    <property type="term" value="F:DNA-binding transcription factor activity"/>
    <property type="evidence" value="ECO:0007669"/>
    <property type="project" value="TreeGrafter"/>
</dbReference>
<dbReference type="InterPro" id="IPR050707">
    <property type="entry name" value="HTH_MetabolicPath_Reg"/>
</dbReference>
<dbReference type="SUPFAM" id="SSF46785">
    <property type="entry name" value="Winged helix' DNA-binding domain"/>
    <property type="match status" value="1"/>
</dbReference>
<dbReference type="Proteomes" id="UP001198220">
    <property type="component" value="Unassembled WGS sequence"/>
</dbReference>
<proteinExistence type="predicted"/>
<evidence type="ECO:0000259" key="4">
    <source>
        <dbReference type="PROSITE" id="PS51077"/>
    </source>
</evidence>
<organism evidence="6 7">
    <name type="scientific">Hominiventricola filiformis</name>
    <dbReference type="NCBI Taxonomy" id="2885352"/>
    <lineage>
        <taxon>Bacteria</taxon>
        <taxon>Bacillati</taxon>
        <taxon>Bacillota</taxon>
        <taxon>Clostridia</taxon>
        <taxon>Lachnospirales</taxon>
        <taxon>Lachnospiraceae</taxon>
        <taxon>Hominiventricola</taxon>
    </lineage>
</organism>
<dbReference type="InterPro" id="IPR014757">
    <property type="entry name" value="Tscrpt_reg_IclR_C"/>
</dbReference>
<gene>
    <name evidence="6" type="ORF">LKD36_14235</name>
</gene>
<reference evidence="6 7" key="1">
    <citation type="submission" date="2021-10" db="EMBL/GenBank/DDBJ databases">
        <title>Anaerobic single-cell dispensing facilitates the cultivation of human gut bacteria.</title>
        <authorList>
            <person name="Afrizal A."/>
        </authorList>
    </citation>
    <scope>NUCLEOTIDE SEQUENCE [LARGE SCALE GENOMIC DNA]</scope>
    <source>
        <strain evidence="6 7">CLA-AA-H276</strain>
    </source>
</reference>
<dbReference type="InterPro" id="IPR005471">
    <property type="entry name" value="Tscrpt_reg_IclR_N"/>
</dbReference>
<dbReference type="GO" id="GO:0003677">
    <property type="term" value="F:DNA binding"/>
    <property type="evidence" value="ECO:0007669"/>
    <property type="project" value="UniProtKB-KW"/>
</dbReference>
<evidence type="ECO:0000256" key="1">
    <source>
        <dbReference type="ARBA" id="ARBA00023015"/>
    </source>
</evidence>
<dbReference type="InterPro" id="IPR036388">
    <property type="entry name" value="WH-like_DNA-bd_sf"/>
</dbReference>
<dbReference type="Pfam" id="PF01614">
    <property type="entry name" value="IclR_C"/>
    <property type="match status" value="1"/>
</dbReference>
<keyword evidence="7" id="KW-1185">Reference proteome</keyword>
<dbReference type="SMART" id="SM00346">
    <property type="entry name" value="HTH_ICLR"/>
    <property type="match status" value="1"/>
</dbReference>
<keyword evidence="2" id="KW-0238">DNA-binding</keyword>
<protein>
    <submittedName>
        <fullName evidence="6">IclR family transcriptional regulator</fullName>
    </submittedName>
</protein>
<dbReference type="Pfam" id="PF09339">
    <property type="entry name" value="HTH_IclR"/>
    <property type="match status" value="1"/>
</dbReference>
<dbReference type="Gene3D" id="1.10.10.10">
    <property type="entry name" value="Winged helix-like DNA-binding domain superfamily/Winged helix DNA-binding domain"/>
    <property type="match status" value="1"/>
</dbReference>
<dbReference type="AlphaFoldDB" id="A0AAE3A9X7"/>
<feature type="domain" description="IclR-ED" evidence="5">
    <location>
        <begin position="72"/>
        <end position="254"/>
    </location>
</feature>
<dbReference type="GO" id="GO:0045892">
    <property type="term" value="P:negative regulation of DNA-templated transcription"/>
    <property type="evidence" value="ECO:0007669"/>
    <property type="project" value="TreeGrafter"/>
</dbReference>
<evidence type="ECO:0000313" key="7">
    <source>
        <dbReference type="Proteomes" id="UP001198220"/>
    </source>
</evidence>
<evidence type="ECO:0000259" key="5">
    <source>
        <dbReference type="PROSITE" id="PS51078"/>
    </source>
</evidence>
<keyword evidence="1" id="KW-0805">Transcription regulation</keyword>
<comment type="caution">
    <text evidence="6">The sequence shown here is derived from an EMBL/GenBank/DDBJ whole genome shotgun (WGS) entry which is preliminary data.</text>
</comment>
<keyword evidence="3" id="KW-0804">Transcription</keyword>
<feature type="domain" description="HTH iclR-type" evidence="4">
    <location>
        <begin position="11"/>
        <end position="71"/>
    </location>
</feature>
<evidence type="ECO:0000313" key="6">
    <source>
        <dbReference type="EMBL" id="MCC2127319.1"/>
    </source>
</evidence>
<evidence type="ECO:0000256" key="2">
    <source>
        <dbReference type="ARBA" id="ARBA00023125"/>
    </source>
</evidence>
<dbReference type="PANTHER" id="PTHR30136">
    <property type="entry name" value="HELIX-TURN-HELIX TRANSCRIPTIONAL REGULATOR, ICLR FAMILY"/>
    <property type="match status" value="1"/>
</dbReference>
<dbReference type="InterPro" id="IPR036390">
    <property type="entry name" value="WH_DNA-bd_sf"/>
</dbReference>